<organism evidence="1">
    <name type="scientific">marine sediment metagenome</name>
    <dbReference type="NCBI Taxonomy" id="412755"/>
    <lineage>
        <taxon>unclassified sequences</taxon>
        <taxon>metagenomes</taxon>
        <taxon>ecological metagenomes</taxon>
    </lineage>
</organism>
<evidence type="ECO:0000313" key="1">
    <source>
        <dbReference type="EMBL" id="GAG65732.1"/>
    </source>
</evidence>
<dbReference type="EMBL" id="BART01001270">
    <property type="protein sequence ID" value="GAG65732.1"/>
    <property type="molecule type" value="Genomic_DNA"/>
</dbReference>
<protein>
    <submittedName>
        <fullName evidence="1">Uncharacterized protein</fullName>
    </submittedName>
</protein>
<feature type="non-terminal residue" evidence="1">
    <location>
        <position position="43"/>
    </location>
</feature>
<name>X1A6E2_9ZZZZ</name>
<sequence length="43" mass="5116">MSEGKEIRPIINKKDPFKEIIELLRYREPYYTSSAEIVIDTTK</sequence>
<accession>X1A6E2</accession>
<dbReference type="Gene3D" id="3.40.50.300">
    <property type="entry name" value="P-loop containing nucleotide triphosphate hydrolases"/>
    <property type="match status" value="1"/>
</dbReference>
<gene>
    <name evidence="1" type="ORF">S01H4_04662</name>
</gene>
<dbReference type="AlphaFoldDB" id="X1A6E2"/>
<proteinExistence type="predicted"/>
<comment type="caution">
    <text evidence="1">The sequence shown here is derived from an EMBL/GenBank/DDBJ whole genome shotgun (WGS) entry which is preliminary data.</text>
</comment>
<dbReference type="InterPro" id="IPR027417">
    <property type="entry name" value="P-loop_NTPase"/>
</dbReference>
<reference evidence="1" key="1">
    <citation type="journal article" date="2014" name="Front. Microbiol.">
        <title>High frequency of phylogenetically diverse reductive dehalogenase-homologous genes in deep subseafloor sedimentary metagenomes.</title>
        <authorList>
            <person name="Kawai M."/>
            <person name="Futagami T."/>
            <person name="Toyoda A."/>
            <person name="Takaki Y."/>
            <person name="Nishi S."/>
            <person name="Hori S."/>
            <person name="Arai W."/>
            <person name="Tsubouchi T."/>
            <person name="Morono Y."/>
            <person name="Uchiyama I."/>
            <person name="Ito T."/>
            <person name="Fujiyama A."/>
            <person name="Inagaki F."/>
            <person name="Takami H."/>
        </authorList>
    </citation>
    <scope>NUCLEOTIDE SEQUENCE</scope>
    <source>
        <strain evidence="1">Expedition CK06-06</strain>
    </source>
</reference>